<dbReference type="GO" id="GO:0051287">
    <property type="term" value="F:NAD binding"/>
    <property type="evidence" value="ECO:0007669"/>
    <property type="project" value="InterPro"/>
</dbReference>
<evidence type="ECO:0000256" key="1">
    <source>
        <dbReference type="ARBA" id="ARBA00005854"/>
    </source>
</evidence>
<evidence type="ECO:0000259" key="6">
    <source>
        <dbReference type="Pfam" id="PF02826"/>
    </source>
</evidence>
<dbReference type="eggNOG" id="COG1052">
    <property type="taxonomic scope" value="Bacteria"/>
</dbReference>
<dbReference type="KEGG" id="sgp:SpiGrapes_1213"/>
<dbReference type="InterPro" id="IPR006139">
    <property type="entry name" value="D-isomer_2_OHA_DH_cat_dom"/>
</dbReference>
<dbReference type="GO" id="GO:0008720">
    <property type="term" value="F:D-lactate dehydrogenase (NAD+) activity"/>
    <property type="evidence" value="ECO:0007669"/>
    <property type="project" value="TreeGrafter"/>
</dbReference>
<evidence type="ECO:0000256" key="2">
    <source>
        <dbReference type="ARBA" id="ARBA00023002"/>
    </source>
</evidence>
<keyword evidence="2 4" id="KW-0560">Oxidoreductase</keyword>
<dbReference type="PANTHER" id="PTHR43026">
    <property type="entry name" value="2-HYDROXYACID DEHYDROGENASE HOMOLOG 1-RELATED"/>
    <property type="match status" value="1"/>
</dbReference>
<evidence type="ECO:0000256" key="3">
    <source>
        <dbReference type="ARBA" id="ARBA00023027"/>
    </source>
</evidence>
<gene>
    <name evidence="7" type="ordered locus">SpiGrapes_1213</name>
</gene>
<dbReference type="InterPro" id="IPR029752">
    <property type="entry name" value="D-isomer_DH_CS1"/>
</dbReference>
<reference evidence="7 8" key="1">
    <citation type="submission" date="2011-11" db="EMBL/GenBank/DDBJ databases">
        <title>Complete sequence of Spirochaeta sp. grapes.</title>
        <authorList>
            <consortium name="US DOE Joint Genome Institute"/>
            <person name="Lucas S."/>
            <person name="Han J."/>
            <person name="Lapidus A."/>
            <person name="Cheng J.-F."/>
            <person name="Goodwin L."/>
            <person name="Pitluck S."/>
            <person name="Peters L."/>
            <person name="Ovchinnikova G."/>
            <person name="Munk A.C."/>
            <person name="Detter J.C."/>
            <person name="Han C."/>
            <person name="Tapia R."/>
            <person name="Land M."/>
            <person name="Hauser L."/>
            <person name="Kyrpides N."/>
            <person name="Ivanova N."/>
            <person name="Pagani I."/>
            <person name="Ritalahtilisa K."/>
            <person name="Loeffler F."/>
            <person name="Woyke T."/>
        </authorList>
    </citation>
    <scope>NUCLEOTIDE SEQUENCE [LARGE SCALE GENOMIC DNA]</scope>
    <source>
        <strain evidence="8">ATCC BAA-1885 / DSM 22778 / Grapes</strain>
    </source>
</reference>
<dbReference type="InterPro" id="IPR029753">
    <property type="entry name" value="D-isomer_DH_CS"/>
</dbReference>
<dbReference type="PROSITE" id="PS00670">
    <property type="entry name" value="D_2_HYDROXYACID_DH_2"/>
    <property type="match status" value="1"/>
</dbReference>
<dbReference type="HOGENOM" id="CLU_019796_1_1_12"/>
<evidence type="ECO:0000313" key="8">
    <source>
        <dbReference type="Proteomes" id="UP000005632"/>
    </source>
</evidence>
<dbReference type="InterPro" id="IPR036291">
    <property type="entry name" value="NAD(P)-bd_dom_sf"/>
</dbReference>
<dbReference type="RefSeq" id="WP_014269879.1">
    <property type="nucleotide sequence ID" value="NC_016633.1"/>
</dbReference>
<protein>
    <submittedName>
        <fullName evidence="7">Lactate dehydrogenase-like oxidoreductase</fullName>
    </submittedName>
</protein>
<dbReference type="PROSITE" id="PS00671">
    <property type="entry name" value="D_2_HYDROXYACID_DH_3"/>
    <property type="match status" value="1"/>
</dbReference>
<dbReference type="SUPFAM" id="SSF51735">
    <property type="entry name" value="NAD(P)-binding Rossmann-fold domains"/>
    <property type="match status" value="1"/>
</dbReference>
<dbReference type="Pfam" id="PF00389">
    <property type="entry name" value="2-Hacid_dh"/>
    <property type="match status" value="1"/>
</dbReference>
<organism evidence="7 8">
    <name type="scientific">Sphaerochaeta pleomorpha (strain ATCC BAA-1885 / DSM 22778 / Grapes)</name>
    <dbReference type="NCBI Taxonomy" id="158190"/>
    <lineage>
        <taxon>Bacteria</taxon>
        <taxon>Pseudomonadati</taxon>
        <taxon>Spirochaetota</taxon>
        <taxon>Spirochaetia</taxon>
        <taxon>Spirochaetales</taxon>
        <taxon>Sphaerochaetaceae</taxon>
        <taxon>Sphaerochaeta</taxon>
    </lineage>
</organism>
<dbReference type="PANTHER" id="PTHR43026:SF1">
    <property type="entry name" value="2-HYDROXYACID DEHYDROGENASE HOMOLOG 1-RELATED"/>
    <property type="match status" value="1"/>
</dbReference>
<dbReference type="InterPro" id="IPR058205">
    <property type="entry name" value="D-LDH-like"/>
</dbReference>
<evidence type="ECO:0000313" key="7">
    <source>
        <dbReference type="EMBL" id="AEV29030.1"/>
    </source>
</evidence>
<dbReference type="Pfam" id="PF02826">
    <property type="entry name" value="2-Hacid_dh_C"/>
    <property type="match status" value="1"/>
</dbReference>
<sequence length="341" mass="38428">MTRLAFFDTKSYDKFWFDRLKQDYDVDIHYFESKLNENTAPLAKGFDAVCAFVNDHLDETVINALSENGVPLIAMRCAGYNNVDFKAAFGKVHVVRVPAYSPYAVAEHAMALLLSSVRHTHHSYVRTREFNFSLNGLVGFDLFNKTIGIVGTGKIGRVFSDICKGFKMNILAYDPFPHPDFDGEYCSFEDLCKRSDIISLHCPLTPESNHLIDKAALETMKDGVVIINTSRGGLVDSEALLEGIRNKKVGAAALDVYEEEGELFYEDRSNTILEDDTLMLLISMPNVLVTSHQAFLTDEALHNIANTTLENIKQFREGLVMDNEICYRCDTCKRVLGQRCF</sequence>
<dbReference type="OrthoDB" id="9805416at2"/>
<keyword evidence="3" id="KW-0520">NAD</keyword>
<name>G8QT63_SPHPG</name>
<proteinExistence type="inferred from homology"/>
<dbReference type="AlphaFoldDB" id="G8QT63"/>
<comment type="similarity">
    <text evidence="1 4">Belongs to the D-isomer specific 2-hydroxyacid dehydrogenase family.</text>
</comment>
<dbReference type="EMBL" id="CP003155">
    <property type="protein sequence ID" value="AEV29030.1"/>
    <property type="molecule type" value="Genomic_DNA"/>
</dbReference>
<evidence type="ECO:0000259" key="5">
    <source>
        <dbReference type="Pfam" id="PF00389"/>
    </source>
</evidence>
<dbReference type="CDD" id="cd12183">
    <property type="entry name" value="LDH_like_2"/>
    <property type="match status" value="1"/>
</dbReference>
<evidence type="ECO:0000256" key="4">
    <source>
        <dbReference type="RuleBase" id="RU003719"/>
    </source>
</evidence>
<keyword evidence="8" id="KW-1185">Reference proteome</keyword>
<dbReference type="SUPFAM" id="SSF52283">
    <property type="entry name" value="Formate/glycerate dehydrogenase catalytic domain-like"/>
    <property type="match status" value="1"/>
</dbReference>
<dbReference type="Proteomes" id="UP000005632">
    <property type="component" value="Chromosome"/>
</dbReference>
<dbReference type="STRING" id="158190.SpiGrapes_1213"/>
<feature type="domain" description="D-isomer specific 2-hydroxyacid dehydrogenase NAD-binding" evidence="6">
    <location>
        <begin position="110"/>
        <end position="294"/>
    </location>
</feature>
<dbReference type="InterPro" id="IPR006140">
    <property type="entry name" value="D-isomer_DH_NAD-bd"/>
</dbReference>
<accession>G8QT63</accession>
<dbReference type="PROSITE" id="PS00065">
    <property type="entry name" value="D_2_HYDROXYACID_DH_1"/>
    <property type="match status" value="1"/>
</dbReference>
<feature type="domain" description="D-isomer specific 2-hydroxyacid dehydrogenase catalytic" evidence="5">
    <location>
        <begin position="19"/>
        <end position="324"/>
    </location>
</feature>
<dbReference type="Gene3D" id="3.40.50.720">
    <property type="entry name" value="NAD(P)-binding Rossmann-like Domain"/>
    <property type="match status" value="2"/>
</dbReference>